<keyword evidence="2" id="KW-1185">Reference proteome</keyword>
<evidence type="ECO:0000313" key="2">
    <source>
        <dbReference type="Proteomes" id="UP000735302"/>
    </source>
</evidence>
<gene>
    <name evidence="1" type="ORF">PoB_006669600</name>
</gene>
<dbReference type="EMBL" id="BLXT01007596">
    <property type="protein sequence ID" value="GFO40191.1"/>
    <property type="molecule type" value="Genomic_DNA"/>
</dbReference>
<accession>A0AAV4D825</accession>
<reference evidence="1 2" key="1">
    <citation type="journal article" date="2021" name="Elife">
        <title>Chloroplast acquisition without the gene transfer in kleptoplastic sea slugs, Plakobranchus ocellatus.</title>
        <authorList>
            <person name="Maeda T."/>
            <person name="Takahashi S."/>
            <person name="Yoshida T."/>
            <person name="Shimamura S."/>
            <person name="Takaki Y."/>
            <person name="Nagai Y."/>
            <person name="Toyoda A."/>
            <person name="Suzuki Y."/>
            <person name="Arimoto A."/>
            <person name="Ishii H."/>
            <person name="Satoh N."/>
            <person name="Nishiyama T."/>
            <person name="Hasebe M."/>
            <person name="Maruyama T."/>
            <person name="Minagawa J."/>
            <person name="Obokata J."/>
            <person name="Shigenobu S."/>
        </authorList>
    </citation>
    <scope>NUCLEOTIDE SEQUENCE [LARGE SCALE GENOMIC DNA]</scope>
</reference>
<organism evidence="1 2">
    <name type="scientific">Plakobranchus ocellatus</name>
    <dbReference type="NCBI Taxonomy" id="259542"/>
    <lineage>
        <taxon>Eukaryota</taxon>
        <taxon>Metazoa</taxon>
        <taxon>Spiralia</taxon>
        <taxon>Lophotrochozoa</taxon>
        <taxon>Mollusca</taxon>
        <taxon>Gastropoda</taxon>
        <taxon>Heterobranchia</taxon>
        <taxon>Euthyneura</taxon>
        <taxon>Panpulmonata</taxon>
        <taxon>Sacoglossa</taxon>
        <taxon>Placobranchoidea</taxon>
        <taxon>Plakobranchidae</taxon>
        <taxon>Plakobranchus</taxon>
    </lineage>
</organism>
<proteinExistence type="predicted"/>
<name>A0AAV4D825_9GAST</name>
<dbReference type="AlphaFoldDB" id="A0AAV4D825"/>
<dbReference type="Proteomes" id="UP000735302">
    <property type="component" value="Unassembled WGS sequence"/>
</dbReference>
<comment type="caution">
    <text evidence="1">The sequence shown here is derived from an EMBL/GenBank/DDBJ whole genome shotgun (WGS) entry which is preliminary data.</text>
</comment>
<protein>
    <submittedName>
        <fullName evidence="1">Uncharacterized protein</fullName>
    </submittedName>
</protein>
<evidence type="ECO:0000313" key="1">
    <source>
        <dbReference type="EMBL" id="GFO40191.1"/>
    </source>
</evidence>
<sequence length="104" mass="11293">MTAELIVRELAPLFTQPVDLDSLIPSNTCLWGFPSPSIPIQASALEEFVPRKCHISIPETPTGGMLVQHYPNSAVSSAPKSLCVCVCVLLSDKISIRIGKKMEE</sequence>